<dbReference type="InterPro" id="IPR003838">
    <property type="entry name" value="ABC3_permease_C"/>
</dbReference>
<dbReference type="PANTHER" id="PTHR46795">
    <property type="entry name" value="ABC TRANSPORTER PERMEASE-RELATED-RELATED"/>
    <property type="match status" value="1"/>
</dbReference>
<proteinExistence type="inferred from homology"/>
<feature type="transmembrane region" description="Helical" evidence="6">
    <location>
        <begin position="587"/>
        <end position="609"/>
    </location>
</feature>
<dbReference type="PIRSF" id="PIRSF018968">
    <property type="entry name" value="ABC_permease_BceB"/>
    <property type="match status" value="1"/>
</dbReference>
<evidence type="ECO:0000313" key="9">
    <source>
        <dbReference type="Proteomes" id="UP001158045"/>
    </source>
</evidence>
<feature type="transmembrane region" description="Helical" evidence="6">
    <location>
        <begin position="621"/>
        <end position="645"/>
    </location>
</feature>
<evidence type="ECO:0000256" key="1">
    <source>
        <dbReference type="ARBA" id="ARBA00004651"/>
    </source>
</evidence>
<reference evidence="8 9" key="1">
    <citation type="submission" date="2023-04" db="EMBL/GenBank/DDBJ databases">
        <title>Fusibacter bizertensis strain WBS, isolated from littoral bottom sediments of the Arctic seas - biochemical and genomic analysis.</title>
        <authorList>
            <person name="Brioukhanov A.L."/>
        </authorList>
    </citation>
    <scope>NUCLEOTIDE SEQUENCE [LARGE SCALE GENOMIC DNA]</scope>
    <source>
        <strain evidence="8 9">WBS</strain>
    </source>
</reference>
<feature type="transmembrane region" description="Helical" evidence="6">
    <location>
        <begin position="103"/>
        <end position="129"/>
    </location>
</feature>
<keyword evidence="9" id="KW-1185">Reference proteome</keyword>
<feature type="transmembrane region" description="Helical" evidence="6">
    <location>
        <begin position="201"/>
        <end position="221"/>
    </location>
</feature>
<comment type="subcellular location">
    <subcellularLocation>
        <location evidence="1 6">Cell membrane</location>
        <topology evidence="1 6">Multi-pass membrane protein</topology>
    </subcellularLocation>
</comment>
<feature type="transmembrane region" description="Helical" evidence="6">
    <location>
        <begin position="526"/>
        <end position="553"/>
    </location>
</feature>
<dbReference type="InterPro" id="IPR027022">
    <property type="entry name" value="ABC_permease_BceB-typ"/>
</dbReference>
<sequence>MTKSFYLKLAFSNVRKNARLFAPYILMNIGIITMFYIMHAISVNEGLNTMPGSDSLKFMLSFGTYVIAIFSAIFMFYTNSFLIKRRKKEIGLYNILGMGKRHIGIMLLLESMIIAVICIGVGLISGMVLSKLMYLILLKILSFSVTMGFTVSISSITLTILFFSSVFFVTLIYNLGHIHLSNPIQLLKGSAVGEKEPKTKWIMTLLGLVALGAGYFLALTVEEPLQALLVFFVAVILVMIGTYFLFIAGSIAALKLLKKNKAFYYKANHFTSISGMIYRMKQNAVGLANICILSTAVLVTLSTTVSLYIGMEDVLNIQFPSDVYIRNYDAEANDIKVINDKVDLLAEKNNIKITDRYGFKYMYISTLKSDHQLKYDIQYDVSSKRVDITFVTASDYEQLSGENLTLDPDQIVLFTNSENYGFDQIKLEGQTLNIVNELDHFGGITKASQPLNTEYYFIVKDEKTMINLVETATKKSDRLIDYQLTFNNSGNNADLSRFNQELMSDLTSNISSTSVRSKLLAKSDFFSVYGGFFFIGIFLGALFLMATVMIIYYKQISEGYDDKIRFEIMQKVGMSMTEIKRTIKTQIVMVFFLPLLFAIIHIAFAFNVITKLLFLFSFTNIPLFIVCTFATILAFGLIYLLVYFLTARAYYRIVK</sequence>
<keyword evidence="3 6" id="KW-0812">Transmembrane</keyword>
<protein>
    <submittedName>
        <fullName evidence="8">ABC transporter permease</fullName>
    </submittedName>
</protein>
<feature type="domain" description="ABC3 transporter permease C-terminal" evidence="7">
    <location>
        <begin position="64"/>
        <end position="175"/>
    </location>
</feature>
<accession>A0ABT6NAC3</accession>
<organism evidence="8 9">
    <name type="scientific">Fusibacter bizertensis</name>
    <dbReference type="NCBI Taxonomy" id="1488331"/>
    <lineage>
        <taxon>Bacteria</taxon>
        <taxon>Bacillati</taxon>
        <taxon>Bacillota</taxon>
        <taxon>Clostridia</taxon>
        <taxon>Eubacteriales</taxon>
        <taxon>Eubacteriales Family XII. Incertae Sedis</taxon>
        <taxon>Fusibacter</taxon>
    </lineage>
</organism>
<dbReference type="InterPro" id="IPR052536">
    <property type="entry name" value="ABC-4_Integral_Memb_Prot"/>
</dbReference>
<dbReference type="Pfam" id="PF02687">
    <property type="entry name" value="FtsX"/>
    <property type="match status" value="1"/>
</dbReference>
<dbReference type="PANTHER" id="PTHR46795:SF3">
    <property type="entry name" value="ABC TRANSPORTER PERMEASE"/>
    <property type="match status" value="1"/>
</dbReference>
<feature type="transmembrane region" description="Helical" evidence="6">
    <location>
        <begin position="21"/>
        <end position="42"/>
    </location>
</feature>
<feature type="transmembrane region" description="Helical" evidence="6">
    <location>
        <begin position="62"/>
        <end position="82"/>
    </location>
</feature>
<dbReference type="Proteomes" id="UP001158045">
    <property type="component" value="Unassembled WGS sequence"/>
</dbReference>
<keyword evidence="6" id="KW-0813">Transport</keyword>
<evidence type="ECO:0000256" key="2">
    <source>
        <dbReference type="ARBA" id="ARBA00022475"/>
    </source>
</evidence>
<evidence type="ECO:0000313" key="8">
    <source>
        <dbReference type="EMBL" id="MDH8677351.1"/>
    </source>
</evidence>
<gene>
    <name evidence="8" type="ORF">QE109_04280</name>
</gene>
<keyword evidence="4 6" id="KW-1133">Transmembrane helix</keyword>
<dbReference type="EMBL" id="JARYZI010000002">
    <property type="protein sequence ID" value="MDH8677351.1"/>
    <property type="molecule type" value="Genomic_DNA"/>
</dbReference>
<keyword evidence="5 6" id="KW-0472">Membrane</keyword>
<comment type="caution">
    <text evidence="8">The sequence shown here is derived from an EMBL/GenBank/DDBJ whole genome shotgun (WGS) entry which is preliminary data.</text>
</comment>
<feature type="transmembrane region" description="Helical" evidence="6">
    <location>
        <begin position="227"/>
        <end position="254"/>
    </location>
</feature>
<evidence type="ECO:0000256" key="4">
    <source>
        <dbReference type="ARBA" id="ARBA00022989"/>
    </source>
</evidence>
<evidence type="ECO:0000256" key="5">
    <source>
        <dbReference type="ARBA" id="ARBA00023136"/>
    </source>
</evidence>
<keyword evidence="2 6" id="KW-1003">Cell membrane</keyword>
<evidence type="ECO:0000256" key="6">
    <source>
        <dbReference type="PIRNR" id="PIRNR018968"/>
    </source>
</evidence>
<feature type="transmembrane region" description="Helical" evidence="6">
    <location>
        <begin position="149"/>
        <end position="173"/>
    </location>
</feature>
<name>A0ABT6NAC3_9FIRM</name>
<dbReference type="RefSeq" id="WP_281093162.1">
    <property type="nucleotide sequence ID" value="NZ_JARYZI010000002.1"/>
</dbReference>
<evidence type="ECO:0000256" key="3">
    <source>
        <dbReference type="ARBA" id="ARBA00022692"/>
    </source>
</evidence>
<evidence type="ECO:0000259" key="7">
    <source>
        <dbReference type="Pfam" id="PF02687"/>
    </source>
</evidence>
<comment type="similarity">
    <text evidence="6">Belongs to the ABC-4 integral membrane protein family.</text>
</comment>
<feature type="transmembrane region" description="Helical" evidence="6">
    <location>
        <begin position="286"/>
        <end position="311"/>
    </location>
</feature>